<name>L9ZFM5_9EURY</name>
<evidence type="ECO:0000313" key="1">
    <source>
        <dbReference type="EMBL" id="ELY84422.1"/>
    </source>
</evidence>
<protein>
    <submittedName>
        <fullName evidence="1">Uncharacterized protein</fullName>
    </submittedName>
</protein>
<comment type="caution">
    <text evidence="1">The sequence shown here is derived from an EMBL/GenBank/DDBJ whole genome shotgun (WGS) entry which is preliminary data.</text>
</comment>
<dbReference type="Proteomes" id="UP000011592">
    <property type="component" value="Unassembled WGS sequence"/>
</dbReference>
<dbReference type="AlphaFoldDB" id="L9ZFM5"/>
<evidence type="ECO:0000313" key="2">
    <source>
        <dbReference type="Proteomes" id="UP000011592"/>
    </source>
</evidence>
<dbReference type="PATRIC" id="fig|1230459.4.peg.136"/>
<dbReference type="InterPro" id="IPR046718">
    <property type="entry name" value="DUF6610"/>
</dbReference>
<gene>
    <name evidence="1" type="ORF">C486_00699</name>
</gene>
<organism evidence="1 2">
    <name type="scientific">Natrinema gari JCM 14663</name>
    <dbReference type="NCBI Taxonomy" id="1230459"/>
    <lineage>
        <taxon>Archaea</taxon>
        <taxon>Methanobacteriati</taxon>
        <taxon>Methanobacteriota</taxon>
        <taxon>Stenosarchaea group</taxon>
        <taxon>Halobacteria</taxon>
        <taxon>Halobacteriales</taxon>
        <taxon>Natrialbaceae</taxon>
        <taxon>Natrinema</taxon>
    </lineage>
</organism>
<reference evidence="1 2" key="1">
    <citation type="journal article" date="2014" name="PLoS Genet.">
        <title>Phylogenetically driven sequencing of extremely halophilic archaea reveals strategies for static and dynamic osmo-response.</title>
        <authorList>
            <person name="Becker E.A."/>
            <person name="Seitzer P.M."/>
            <person name="Tritt A."/>
            <person name="Larsen D."/>
            <person name="Krusor M."/>
            <person name="Yao A.I."/>
            <person name="Wu D."/>
            <person name="Madern D."/>
            <person name="Eisen J.A."/>
            <person name="Darling A.E."/>
            <person name="Facciotti M.T."/>
        </authorList>
    </citation>
    <scope>NUCLEOTIDE SEQUENCE [LARGE SCALE GENOMIC DNA]</scope>
    <source>
        <strain evidence="1 2">JCM 14663</strain>
    </source>
</reference>
<dbReference type="Pfam" id="PF20314">
    <property type="entry name" value="DUF6610"/>
    <property type="match status" value="1"/>
</dbReference>
<dbReference type="EMBL" id="AOIJ01000021">
    <property type="protein sequence ID" value="ELY84422.1"/>
    <property type="molecule type" value="Genomic_DNA"/>
</dbReference>
<proteinExistence type="predicted"/>
<dbReference type="RefSeq" id="WP_008451859.1">
    <property type="nucleotide sequence ID" value="NZ_AOIJ01000021.1"/>
</dbReference>
<sequence length="334" mass="37521">MAFTASTTSSSIATEITAARQADRVAFLHRAPFALDAYRLGFLTGFREDCSYQQQQYTNLEIPVGMLDNDFRNPDLERFVERFFGYEPRVGVIGDAYDVDKVDDYVAAAREIQGSFPDADLVIVPKCREVIDAIPDDLVLGYSRGYADRLAHEFSEPSDWRGRRVHILGGSPPKQLDVIQQLTRPTLTDEPPADIVGLDWNGLHRGAQFGEFWTADGWDDSGRDADHVTVRKTVRHSLARVREFWQSYGVWPDSTPQDGGLHIEYGGPTPADLEQAACTECGANVWTNRRSPFVAEYDTGEICGYCSYDCYFTHRDRNNLEEIAGEQSVYLPPA</sequence>
<keyword evidence="2" id="KW-1185">Reference proteome</keyword>
<accession>L9ZFM5</accession>